<organism evidence="1 4">
    <name type="scientific">Trichinella pseudospiralis</name>
    <name type="common">Parasitic roundworm</name>
    <dbReference type="NCBI Taxonomy" id="6337"/>
    <lineage>
        <taxon>Eukaryota</taxon>
        <taxon>Metazoa</taxon>
        <taxon>Ecdysozoa</taxon>
        <taxon>Nematoda</taxon>
        <taxon>Enoplea</taxon>
        <taxon>Dorylaimia</taxon>
        <taxon>Trichinellida</taxon>
        <taxon>Trichinellidae</taxon>
        <taxon>Trichinella</taxon>
    </lineage>
</organism>
<dbReference type="Proteomes" id="UP000054826">
    <property type="component" value="Unassembled WGS sequence"/>
</dbReference>
<proteinExistence type="predicted"/>
<evidence type="ECO:0000313" key="3">
    <source>
        <dbReference type="EMBL" id="KRZ43870.1"/>
    </source>
</evidence>
<name>A0A0V1EVI4_TRIPS</name>
<dbReference type="AlphaFoldDB" id="A0A0V1EVI4"/>
<protein>
    <submittedName>
        <fullName evidence="1">Uncharacterized protein</fullName>
    </submittedName>
</protein>
<dbReference type="EMBL" id="JYDR01000006">
    <property type="protein sequence ID" value="KRY77717.1"/>
    <property type="molecule type" value="Genomic_DNA"/>
</dbReference>
<evidence type="ECO:0000313" key="4">
    <source>
        <dbReference type="Proteomes" id="UP000054632"/>
    </source>
</evidence>
<accession>A0A0V1EVI4</accession>
<evidence type="ECO:0000313" key="5">
    <source>
        <dbReference type="Proteomes" id="UP000054805"/>
    </source>
</evidence>
<sequence length="60" mass="6958">MKPPDEQFQRGHFNAKSILIKYAEIDESLHYWLPLTGIMFKFKSDIQSQAFTSCVVACFT</sequence>
<evidence type="ECO:0000313" key="1">
    <source>
        <dbReference type="EMBL" id="KRY77717.1"/>
    </source>
</evidence>
<gene>
    <name evidence="1" type="ORF">T4A_11030</name>
    <name evidence="2" type="ORF">T4B_431</name>
    <name evidence="3" type="ORF">T4C_663</name>
</gene>
<dbReference type="EMBL" id="JYDV01000008">
    <property type="protein sequence ID" value="KRZ43870.1"/>
    <property type="molecule type" value="Genomic_DNA"/>
</dbReference>
<comment type="caution">
    <text evidence="1">The sequence shown here is derived from an EMBL/GenBank/DDBJ whole genome shotgun (WGS) entry which is preliminary data.</text>
</comment>
<keyword evidence="5" id="KW-1185">Reference proteome</keyword>
<evidence type="ECO:0000313" key="2">
    <source>
        <dbReference type="EMBL" id="KRZ30593.1"/>
    </source>
</evidence>
<dbReference type="EMBL" id="JYDS01000033">
    <property type="protein sequence ID" value="KRZ30593.1"/>
    <property type="molecule type" value="Genomic_DNA"/>
</dbReference>
<dbReference type="Proteomes" id="UP000054805">
    <property type="component" value="Unassembled WGS sequence"/>
</dbReference>
<reference evidence="4 5" key="1">
    <citation type="submission" date="2015-01" db="EMBL/GenBank/DDBJ databases">
        <title>Evolution of Trichinella species and genotypes.</title>
        <authorList>
            <person name="Korhonen P.K."/>
            <person name="Edoardo P."/>
            <person name="Giuseppe L.R."/>
            <person name="Gasser R.B."/>
        </authorList>
    </citation>
    <scope>NUCLEOTIDE SEQUENCE [LARGE SCALE GENOMIC DNA]</scope>
    <source>
        <strain evidence="1">ISS13</strain>
        <strain evidence="3">ISS176</strain>
        <strain evidence="2">ISS588</strain>
    </source>
</reference>
<dbReference type="Proteomes" id="UP000054632">
    <property type="component" value="Unassembled WGS sequence"/>
</dbReference>